<keyword evidence="5" id="KW-1133">Transmembrane helix</keyword>
<keyword evidence="7" id="KW-1185">Reference proteome</keyword>
<keyword evidence="5" id="KW-0812">Transmembrane</keyword>
<sequence length="491" mass="55529">MEMNKEVIPVQRDIEENKAYLAEELAVDKNFDIIELPLEYNGTKMLMYMVDGFVKDAAMTQIQRELDHLGWAGERIENVQSLIQSRIPYIELETSDDLNETVNQILSGPAALIVDGEDQVIIIDTREYPVRSLEEPETEQVVRGAKDGFVETIVFNTALTRRRIRDRNLRMEHTRVGRRSLTDVCVSYIDDIASDDMVERIREGLDRVTIDGLPMADKTIEEYLFGQYLNPYPLVRYTERPDTAAAHLLEGHVLIYVDGSPTAIIVPCTYWHHMQHAEEYRQKPIIGTMHRIIRHIAVLSSLFLLPLWYVFASDAITVPEYLSYIGIEDKGEVPLLAQFIMAEIGIEMLRMAAIHTPSALATSLGLVAAILIGQVAIDVGLFSSEVILYLSVAAIGSFATPSYELSLANRLWRIIFLFAAAFAGAPGFVFVITIWILILVTLRPAGVPYCWPFIPFSFSNLGDIFKRKPIPLKNKRPTALDVRDLDKQPYP</sequence>
<feature type="transmembrane region" description="Helical" evidence="5">
    <location>
        <begin position="361"/>
        <end position="380"/>
    </location>
</feature>
<comment type="caution">
    <text evidence="6">The sequence shown here is derived from an EMBL/GenBank/DDBJ whole genome shotgun (WGS) entry which is preliminary data.</text>
</comment>
<dbReference type="Pfam" id="PF03323">
    <property type="entry name" value="GerA"/>
    <property type="match status" value="1"/>
</dbReference>
<evidence type="ECO:0000256" key="4">
    <source>
        <dbReference type="PIRNR" id="PIRNR005690"/>
    </source>
</evidence>
<evidence type="ECO:0000256" key="1">
    <source>
        <dbReference type="ARBA" id="ARBA00004141"/>
    </source>
</evidence>
<organism evidence="6 7">
    <name type="scientific">Salibacterium salarium</name>
    <dbReference type="NCBI Taxonomy" id="284579"/>
    <lineage>
        <taxon>Bacteria</taxon>
        <taxon>Bacillati</taxon>
        <taxon>Bacillota</taxon>
        <taxon>Bacilli</taxon>
        <taxon>Bacillales</taxon>
        <taxon>Bacillaceae</taxon>
    </lineage>
</organism>
<protein>
    <submittedName>
        <fullName evidence="6">Spore germination protein</fullName>
    </submittedName>
</protein>
<dbReference type="InterPro" id="IPR004995">
    <property type="entry name" value="Spore_Ger"/>
</dbReference>
<comment type="similarity">
    <text evidence="2 4">Belongs to the GerABKA family.</text>
</comment>
<dbReference type="RefSeq" id="WP_125554757.1">
    <property type="nucleotide sequence ID" value="NZ_RBVX01000003.1"/>
</dbReference>
<evidence type="ECO:0000313" key="6">
    <source>
        <dbReference type="EMBL" id="RSL34525.1"/>
    </source>
</evidence>
<dbReference type="GO" id="GO:0005886">
    <property type="term" value="C:plasma membrane"/>
    <property type="evidence" value="ECO:0007669"/>
    <property type="project" value="UniProtKB-SubCell"/>
</dbReference>
<reference evidence="6 7" key="1">
    <citation type="submission" date="2018-10" db="EMBL/GenBank/DDBJ databases">
        <title>Draft genome sequence of Bacillus salarius IM0101, isolated from a hypersaline soil in Inner Mongolia, China.</title>
        <authorList>
            <person name="Yamprayoonswat W."/>
            <person name="Boonvisut S."/>
            <person name="Jumpathong W."/>
            <person name="Sittihan S."/>
            <person name="Ruangsuj P."/>
            <person name="Wanthongcharoen S."/>
            <person name="Thongpramul N."/>
            <person name="Pimmason S."/>
            <person name="Yu B."/>
            <person name="Yasawong M."/>
        </authorList>
    </citation>
    <scope>NUCLEOTIDE SEQUENCE [LARGE SCALE GENOMIC DNA]</scope>
    <source>
        <strain evidence="6 7">IM0101</strain>
    </source>
</reference>
<feature type="transmembrane region" description="Helical" evidence="5">
    <location>
        <begin position="415"/>
        <end position="440"/>
    </location>
</feature>
<dbReference type="GO" id="GO:0009847">
    <property type="term" value="P:spore germination"/>
    <property type="evidence" value="ECO:0007669"/>
    <property type="project" value="UniProtKB-UniRule"/>
</dbReference>
<dbReference type="PANTHER" id="PTHR22550:SF9">
    <property type="entry name" value="STAGE V SPORULATION PROTEIN AF"/>
    <property type="match status" value="1"/>
</dbReference>
<proteinExistence type="inferred from homology"/>
<evidence type="ECO:0000256" key="2">
    <source>
        <dbReference type="ARBA" id="ARBA00005278"/>
    </source>
</evidence>
<name>A0A428N810_9BACI</name>
<dbReference type="AlphaFoldDB" id="A0A428N810"/>
<evidence type="ECO:0000256" key="3">
    <source>
        <dbReference type="ARBA" id="ARBA00023136"/>
    </source>
</evidence>
<feature type="transmembrane region" description="Helical" evidence="5">
    <location>
        <begin position="386"/>
        <end position="403"/>
    </location>
</feature>
<keyword evidence="3 4" id="KW-0472">Membrane</keyword>
<dbReference type="PANTHER" id="PTHR22550">
    <property type="entry name" value="SPORE GERMINATION PROTEIN"/>
    <property type="match status" value="1"/>
</dbReference>
<evidence type="ECO:0000313" key="7">
    <source>
        <dbReference type="Proteomes" id="UP000275076"/>
    </source>
</evidence>
<gene>
    <name evidence="6" type="ORF">D7Z54_05100</name>
</gene>
<comment type="subcellular location">
    <subcellularLocation>
        <location evidence="4">Cell membrane</location>
    </subcellularLocation>
    <subcellularLocation>
        <location evidence="1">Membrane</location>
        <topology evidence="1">Multi-pass membrane protein</topology>
    </subcellularLocation>
</comment>
<dbReference type="EMBL" id="RBVX01000003">
    <property type="protein sequence ID" value="RSL34525.1"/>
    <property type="molecule type" value="Genomic_DNA"/>
</dbReference>
<dbReference type="InterPro" id="IPR050768">
    <property type="entry name" value="UPF0353/GerABKA_families"/>
</dbReference>
<accession>A0A428N810</accession>
<dbReference type="PIRSF" id="PIRSF005690">
    <property type="entry name" value="GerBA"/>
    <property type="match status" value="1"/>
</dbReference>
<dbReference type="OrthoDB" id="9772630at2"/>
<feature type="transmembrane region" description="Helical" evidence="5">
    <location>
        <begin position="292"/>
        <end position="311"/>
    </location>
</feature>
<evidence type="ECO:0000256" key="5">
    <source>
        <dbReference type="SAM" id="Phobius"/>
    </source>
</evidence>
<dbReference type="Proteomes" id="UP000275076">
    <property type="component" value="Unassembled WGS sequence"/>
</dbReference>